<dbReference type="CDD" id="cd00685">
    <property type="entry name" value="Trans_IPPS_HT"/>
    <property type="match status" value="1"/>
</dbReference>
<dbReference type="GO" id="GO:0008299">
    <property type="term" value="P:isoprenoid biosynthetic process"/>
    <property type="evidence" value="ECO:0007669"/>
    <property type="project" value="InterPro"/>
</dbReference>
<dbReference type="PROSITE" id="PS00444">
    <property type="entry name" value="POLYPRENYL_SYNTHASE_2"/>
    <property type="match status" value="1"/>
</dbReference>
<evidence type="ECO:0000256" key="4">
    <source>
        <dbReference type="ARBA" id="ARBA00022723"/>
    </source>
</evidence>
<comment type="caution">
    <text evidence="7">The sequence shown here is derived from an EMBL/GenBank/DDBJ whole genome shotgun (WGS) entry which is preliminary data.</text>
</comment>
<evidence type="ECO:0000256" key="6">
    <source>
        <dbReference type="RuleBase" id="RU004466"/>
    </source>
</evidence>
<dbReference type="SFLD" id="SFLDS00005">
    <property type="entry name" value="Isoprenoid_Synthase_Type_I"/>
    <property type="match status" value="1"/>
</dbReference>
<dbReference type="eggNOG" id="COG0142">
    <property type="taxonomic scope" value="Bacteria"/>
</dbReference>
<dbReference type="GO" id="GO:0004161">
    <property type="term" value="F:dimethylallyltranstransferase activity"/>
    <property type="evidence" value="ECO:0007669"/>
    <property type="project" value="UniProtKB-EC"/>
</dbReference>
<dbReference type="InterPro" id="IPR000092">
    <property type="entry name" value="Polyprenyl_synt"/>
</dbReference>
<evidence type="ECO:0000256" key="2">
    <source>
        <dbReference type="ARBA" id="ARBA00006706"/>
    </source>
</evidence>
<dbReference type="InterPro" id="IPR033749">
    <property type="entry name" value="Polyprenyl_synt_CS"/>
</dbReference>
<accession>A0A087AQX0</accession>
<dbReference type="AlphaFoldDB" id="A0A087AQX0"/>
<name>A0A087AQX0_9BIFI</name>
<dbReference type="Proteomes" id="UP000029046">
    <property type="component" value="Unassembled WGS sequence"/>
</dbReference>
<dbReference type="RefSeq" id="WP_033506037.1">
    <property type="nucleotide sequence ID" value="NZ_JGYX01000002.1"/>
</dbReference>
<keyword evidence="8" id="KW-1185">Reference proteome</keyword>
<dbReference type="OrthoDB" id="4497239at2"/>
<dbReference type="EMBL" id="JGYX01000002">
    <property type="protein sequence ID" value="KFI61170.1"/>
    <property type="molecule type" value="Genomic_DNA"/>
</dbReference>
<dbReference type="PANTHER" id="PTHR12001">
    <property type="entry name" value="GERANYLGERANYL PYROPHOSPHATE SYNTHASE"/>
    <property type="match status" value="1"/>
</dbReference>
<dbReference type="SUPFAM" id="SSF48576">
    <property type="entry name" value="Terpenoid synthases"/>
    <property type="match status" value="1"/>
</dbReference>
<evidence type="ECO:0000256" key="5">
    <source>
        <dbReference type="ARBA" id="ARBA00022842"/>
    </source>
</evidence>
<evidence type="ECO:0000256" key="1">
    <source>
        <dbReference type="ARBA" id="ARBA00001946"/>
    </source>
</evidence>
<dbReference type="EC" id="2.5.1.1" evidence="7"/>
<protein>
    <submittedName>
        <fullName evidence="7">Geranylgeranyl pyrophosphate synthase</fullName>
        <ecNumber evidence="7">2.5.1.1</ecNumber>
        <ecNumber evidence="7">2.5.1.10</ecNumber>
    </submittedName>
</protein>
<keyword evidence="5" id="KW-0460">Magnesium</keyword>
<gene>
    <name evidence="7" type="ORF">BIGA_0602</name>
</gene>
<evidence type="ECO:0000313" key="8">
    <source>
        <dbReference type="Proteomes" id="UP000029046"/>
    </source>
</evidence>
<dbReference type="PANTHER" id="PTHR12001:SF85">
    <property type="entry name" value="SHORT CHAIN ISOPRENYL DIPHOSPHATE SYNTHASE"/>
    <property type="match status" value="1"/>
</dbReference>
<reference evidence="7 8" key="1">
    <citation type="submission" date="2014-03" db="EMBL/GenBank/DDBJ databases">
        <title>Genomics of Bifidobacteria.</title>
        <authorList>
            <person name="Ventura M."/>
            <person name="Milani C."/>
            <person name="Lugli G.A."/>
        </authorList>
    </citation>
    <scope>NUCLEOTIDE SEQUENCE [LARGE SCALE GENOMIC DNA]</scope>
    <source>
        <strain evidence="7 8">LMG 11586</strain>
    </source>
</reference>
<dbReference type="InterPro" id="IPR008949">
    <property type="entry name" value="Isoprenoid_synthase_dom_sf"/>
</dbReference>
<dbReference type="GO" id="GO:0004337">
    <property type="term" value="F:(2E,6E)-farnesyl diphosphate synthase activity"/>
    <property type="evidence" value="ECO:0007669"/>
    <property type="project" value="UniProtKB-EC"/>
</dbReference>
<comment type="cofactor">
    <cofactor evidence="1">
        <name>Mg(2+)</name>
        <dbReference type="ChEBI" id="CHEBI:18420"/>
    </cofactor>
</comment>
<organism evidence="7 8">
    <name type="scientific">Bifidobacterium pullorum subsp. gallinarum</name>
    <dbReference type="NCBI Taxonomy" id="78344"/>
    <lineage>
        <taxon>Bacteria</taxon>
        <taxon>Bacillati</taxon>
        <taxon>Actinomycetota</taxon>
        <taxon>Actinomycetes</taxon>
        <taxon>Bifidobacteriales</taxon>
        <taxon>Bifidobacteriaceae</taxon>
        <taxon>Bifidobacterium</taxon>
    </lineage>
</organism>
<sequence>MSTTATLDTVETRIADLVSTFVRLPQGVRLDESCEPILQATTHQAVTSSEGGKRLRALLALDAYRALGGDAGRERRDAMLDLSCAIEVFQTAALVHDDIIDDADLRRGKPAAHKALAGPDHDAALGVGLGIMLGDLLATASVDIANDAAHRLPSADAINRAFLTMHREVEIGQVLDLAAVHCPMADPARLARTSLDVFRWKTASYTTIAPLELAMLAAGYPPEQARSCALDVGEPLGLAFQLTDDLIDVIGSSSATGKPVGGDIREGKRTVLLADALAGATDEQRGELIAVFEADARTEAQTARVIDLFHHTGAIERSRRRIEELWRRSLDAIAHMPADDDARRTLTAACARFVPSVHYTPREPGSM</sequence>
<dbReference type="Pfam" id="PF00348">
    <property type="entry name" value="polyprenyl_synt"/>
    <property type="match status" value="1"/>
</dbReference>
<keyword evidence="4" id="KW-0479">Metal-binding</keyword>
<evidence type="ECO:0000256" key="3">
    <source>
        <dbReference type="ARBA" id="ARBA00022679"/>
    </source>
</evidence>
<dbReference type="EC" id="2.5.1.10" evidence="7"/>
<evidence type="ECO:0000313" key="7">
    <source>
        <dbReference type="EMBL" id="KFI61170.1"/>
    </source>
</evidence>
<dbReference type="Gene3D" id="1.10.600.10">
    <property type="entry name" value="Farnesyl Diphosphate Synthase"/>
    <property type="match status" value="1"/>
</dbReference>
<dbReference type="PROSITE" id="PS00723">
    <property type="entry name" value="POLYPRENYL_SYNTHASE_1"/>
    <property type="match status" value="1"/>
</dbReference>
<dbReference type="GO" id="GO:0046872">
    <property type="term" value="F:metal ion binding"/>
    <property type="evidence" value="ECO:0007669"/>
    <property type="project" value="UniProtKB-KW"/>
</dbReference>
<keyword evidence="3 6" id="KW-0808">Transferase</keyword>
<comment type="similarity">
    <text evidence="2 6">Belongs to the FPP/GGPP synthase family.</text>
</comment>
<proteinExistence type="inferred from homology"/>